<evidence type="ECO:0000313" key="3">
    <source>
        <dbReference type="Proteomes" id="UP000465263"/>
    </source>
</evidence>
<keyword evidence="3" id="KW-1185">Reference proteome</keyword>
<protein>
    <submittedName>
        <fullName evidence="2">Uncharacterized protein</fullName>
    </submittedName>
</protein>
<gene>
    <name evidence="2" type="ORF">MSEN_13490</name>
</gene>
<feature type="region of interest" description="Disordered" evidence="1">
    <location>
        <begin position="105"/>
        <end position="151"/>
    </location>
</feature>
<evidence type="ECO:0000256" key="1">
    <source>
        <dbReference type="SAM" id="MobiDB-lite"/>
    </source>
</evidence>
<dbReference type="AlphaFoldDB" id="A0A7I9XI20"/>
<feature type="region of interest" description="Disordered" evidence="1">
    <location>
        <begin position="54"/>
        <end position="82"/>
    </location>
</feature>
<accession>A0A7I9XI20</accession>
<proteinExistence type="predicted"/>
<name>A0A7I9XI20_9MYCO</name>
<sequence length="151" mass="15454">MRRRATFAGPSSVLTWPDTPKDTPEAQTAPALAPAMFVRAGPAVRWLGRSRPALAPAAHGPVSHPPKVVGSEDSRGGASVRCGPLRPAVSPLPVQFALQVALEAASPPRHGGNSPAGAGDAAARPVEPSVNSRRNRGPNGHTPPVAANCHL</sequence>
<evidence type="ECO:0000313" key="2">
    <source>
        <dbReference type="EMBL" id="GFG69629.1"/>
    </source>
</evidence>
<reference evidence="2 3" key="1">
    <citation type="journal article" date="2019" name="Emerg. Microbes Infect.">
        <title>Comprehensive subspecies identification of 175 nontuberculous mycobacteria species based on 7547 genomic profiles.</title>
        <authorList>
            <person name="Matsumoto Y."/>
            <person name="Kinjo T."/>
            <person name="Motooka D."/>
            <person name="Nabeya D."/>
            <person name="Jung N."/>
            <person name="Uechi K."/>
            <person name="Horii T."/>
            <person name="Iida T."/>
            <person name="Fujita J."/>
            <person name="Nakamura S."/>
        </authorList>
    </citation>
    <scope>NUCLEOTIDE SEQUENCE [LARGE SCALE GENOMIC DNA]</scope>
    <source>
        <strain evidence="2 3">JCM 16017</strain>
    </source>
</reference>
<feature type="region of interest" description="Disordered" evidence="1">
    <location>
        <begin position="1"/>
        <end position="30"/>
    </location>
</feature>
<dbReference type="Proteomes" id="UP000465263">
    <property type="component" value="Unassembled WGS sequence"/>
</dbReference>
<comment type="caution">
    <text evidence="2">The sequence shown here is derived from an EMBL/GenBank/DDBJ whole genome shotgun (WGS) entry which is preliminary data.</text>
</comment>
<organism evidence="2 3">
    <name type="scientific">Mycolicibacter senuensis</name>
    <dbReference type="NCBI Taxonomy" id="386913"/>
    <lineage>
        <taxon>Bacteria</taxon>
        <taxon>Bacillati</taxon>
        <taxon>Actinomycetota</taxon>
        <taxon>Actinomycetes</taxon>
        <taxon>Mycobacteriales</taxon>
        <taxon>Mycobacteriaceae</taxon>
        <taxon>Mycolicibacter</taxon>
    </lineage>
</organism>
<dbReference type="EMBL" id="BLKV01000001">
    <property type="protein sequence ID" value="GFG69629.1"/>
    <property type="molecule type" value="Genomic_DNA"/>
</dbReference>